<gene>
    <name evidence="1" type="ORF">ERS075527_05127</name>
</gene>
<protein>
    <recommendedName>
        <fullName evidence="3">Tail terminator</fullName>
    </recommendedName>
</protein>
<name>A0AB33TBM8_9MYCO</name>
<dbReference type="AlphaFoldDB" id="A0AB33TBM8"/>
<evidence type="ECO:0000313" key="2">
    <source>
        <dbReference type="Proteomes" id="UP000038487"/>
    </source>
</evidence>
<sequence length="145" mass="15723">MPALYPAMLPADMVALAVAYLTPQPALTVPVGSKLPPTRTDATLPDGFLRVEFGGGSRANLLEWDLDLILFGYHPDEVEASNISRTATALMDAATGLTIDTWYVVWARATSLTHESKDPNVATPRYRSMVTWRVQGQPIGSPITP</sequence>
<evidence type="ECO:0000313" key="1">
    <source>
        <dbReference type="EMBL" id="CPT67275.1"/>
    </source>
</evidence>
<organism evidence="1 2">
    <name type="scientific">Mycobacteroides abscessus</name>
    <dbReference type="NCBI Taxonomy" id="36809"/>
    <lineage>
        <taxon>Bacteria</taxon>
        <taxon>Bacillati</taxon>
        <taxon>Actinomycetota</taxon>
        <taxon>Actinomycetes</taxon>
        <taxon>Mycobacteriales</taxon>
        <taxon>Mycobacteriaceae</taxon>
        <taxon>Mycobacteroides</taxon>
    </lineage>
</organism>
<dbReference type="RefSeq" id="WP_052536697.1">
    <property type="nucleotide sequence ID" value="NZ_CP014951.1"/>
</dbReference>
<accession>A0AB33TBM8</accession>
<comment type="caution">
    <text evidence="1">The sequence shown here is derived from an EMBL/GenBank/DDBJ whole genome shotgun (WGS) entry which is preliminary data.</text>
</comment>
<dbReference type="Proteomes" id="UP000038487">
    <property type="component" value="Unassembled WGS sequence"/>
</dbReference>
<dbReference type="EMBL" id="CSUW01000016">
    <property type="protein sequence ID" value="CPT67275.1"/>
    <property type="molecule type" value="Genomic_DNA"/>
</dbReference>
<reference evidence="1 2" key="1">
    <citation type="submission" date="2015-03" db="EMBL/GenBank/DDBJ databases">
        <authorList>
            <consortium name="Pathogen Informatics"/>
            <person name="Murphy D."/>
        </authorList>
    </citation>
    <scope>NUCLEOTIDE SEQUENCE [LARGE SCALE GENOMIC DNA]</scope>
    <source>
        <strain evidence="1 2">PAP036</strain>
    </source>
</reference>
<evidence type="ECO:0008006" key="3">
    <source>
        <dbReference type="Google" id="ProtNLM"/>
    </source>
</evidence>
<proteinExistence type="predicted"/>